<accession>A0A2U1QDT7</accession>
<dbReference type="EMBL" id="PKPP01000193">
    <property type="protein sequence ID" value="PWA96166.1"/>
    <property type="molecule type" value="Genomic_DNA"/>
</dbReference>
<gene>
    <name evidence="2" type="ORF">CTI12_AA041850</name>
</gene>
<evidence type="ECO:0000256" key="1">
    <source>
        <dbReference type="SAM" id="MobiDB-lite"/>
    </source>
</evidence>
<comment type="caution">
    <text evidence="2">The sequence shown here is derived from an EMBL/GenBank/DDBJ whole genome shotgun (WGS) entry which is preliminary data.</text>
</comment>
<dbReference type="AlphaFoldDB" id="A0A2U1QDT7"/>
<proteinExistence type="predicted"/>
<dbReference type="Proteomes" id="UP000245207">
    <property type="component" value="Unassembled WGS sequence"/>
</dbReference>
<sequence>MVCYILFSQQAEVDFSVILESMKVITNWLQMNMRKIDDSLRRYVVSQDCKVGRHVLVSSTAQVEETGDEEAPDGLQVEQVLEKQTSGGNTLEAQNKKGQGKNKGKKSKKGKR</sequence>
<keyword evidence="3" id="KW-1185">Reference proteome</keyword>
<feature type="compositionally biased region" description="Basic residues" evidence="1">
    <location>
        <begin position="98"/>
        <end position="112"/>
    </location>
</feature>
<evidence type="ECO:0000313" key="3">
    <source>
        <dbReference type="Proteomes" id="UP000245207"/>
    </source>
</evidence>
<protein>
    <submittedName>
        <fullName evidence="2">Uncharacterized protein</fullName>
    </submittedName>
</protein>
<evidence type="ECO:0000313" key="2">
    <source>
        <dbReference type="EMBL" id="PWA96166.1"/>
    </source>
</evidence>
<name>A0A2U1QDT7_ARTAN</name>
<feature type="region of interest" description="Disordered" evidence="1">
    <location>
        <begin position="80"/>
        <end position="112"/>
    </location>
</feature>
<feature type="compositionally biased region" description="Polar residues" evidence="1">
    <location>
        <begin position="82"/>
        <end position="93"/>
    </location>
</feature>
<reference evidence="2 3" key="1">
    <citation type="journal article" date="2018" name="Mol. Plant">
        <title>The genome of Artemisia annua provides insight into the evolution of Asteraceae family and artemisinin biosynthesis.</title>
        <authorList>
            <person name="Shen Q."/>
            <person name="Zhang L."/>
            <person name="Liao Z."/>
            <person name="Wang S."/>
            <person name="Yan T."/>
            <person name="Shi P."/>
            <person name="Liu M."/>
            <person name="Fu X."/>
            <person name="Pan Q."/>
            <person name="Wang Y."/>
            <person name="Lv Z."/>
            <person name="Lu X."/>
            <person name="Zhang F."/>
            <person name="Jiang W."/>
            <person name="Ma Y."/>
            <person name="Chen M."/>
            <person name="Hao X."/>
            <person name="Li L."/>
            <person name="Tang Y."/>
            <person name="Lv G."/>
            <person name="Zhou Y."/>
            <person name="Sun X."/>
            <person name="Brodelius P.E."/>
            <person name="Rose J.K.C."/>
            <person name="Tang K."/>
        </authorList>
    </citation>
    <scope>NUCLEOTIDE SEQUENCE [LARGE SCALE GENOMIC DNA]</scope>
    <source>
        <strain evidence="3">cv. Huhao1</strain>
        <tissue evidence="2">Leaf</tissue>
    </source>
</reference>
<organism evidence="2 3">
    <name type="scientific">Artemisia annua</name>
    <name type="common">Sweet wormwood</name>
    <dbReference type="NCBI Taxonomy" id="35608"/>
    <lineage>
        <taxon>Eukaryota</taxon>
        <taxon>Viridiplantae</taxon>
        <taxon>Streptophyta</taxon>
        <taxon>Embryophyta</taxon>
        <taxon>Tracheophyta</taxon>
        <taxon>Spermatophyta</taxon>
        <taxon>Magnoliopsida</taxon>
        <taxon>eudicotyledons</taxon>
        <taxon>Gunneridae</taxon>
        <taxon>Pentapetalae</taxon>
        <taxon>asterids</taxon>
        <taxon>campanulids</taxon>
        <taxon>Asterales</taxon>
        <taxon>Asteraceae</taxon>
        <taxon>Asteroideae</taxon>
        <taxon>Anthemideae</taxon>
        <taxon>Artemisiinae</taxon>
        <taxon>Artemisia</taxon>
    </lineage>
</organism>